<feature type="compositionally biased region" description="Polar residues" evidence="2">
    <location>
        <begin position="762"/>
        <end position="773"/>
    </location>
</feature>
<name>A0AA38HGU1_9TREE</name>
<feature type="region of interest" description="Disordered" evidence="2">
    <location>
        <begin position="464"/>
        <end position="484"/>
    </location>
</feature>
<dbReference type="PROSITE" id="PS50114">
    <property type="entry name" value="GATA_ZN_FINGER_2"/>
    <property type="match status" value="1"/>
</dbReference>
<dbReference type="GO" id="GO:0000183">
    <property type="term" value="P:rDNA heterochromatin formation"/>
    <property type="evidence" value="ECO:0007669"/>
    <property type="project" value="TreeGrafter"/>
</dbReference>
<dbReference type="GO" id="GO:0043565">
    <property type="term" value="F:sequence-specific DNA binding"/>
    <property type="evidence" value="ECO:0007669"/>
    <property type="project" value="InterPro"/>
</dbReference>
<dbReference type="CDD" id="cd00202">
    <property type="entry name" value="ZnF_GATA"/>
    <property type="match status" value="1"/>
</dbReference>
<dbReference type="AlphaFoldDB" id="A0AA38HGU1"/>
<evidence type="ECO:0000259" key="3">
    <source>
        <dbReference type="PROSITE" id="PS50114"/>
    </source>
</evidence>
<accession>A0AA38HGU1</accession>
<feature type="compositionally biased region" description="Polar residues" evidence="2">
    <location>
        <begin position="245"/>
        <end position="263"/>
    </location>
</feature>
<dbReference type="PANTHER" id="PTHR39147:SF1">
    <property type="entry name" value="PROTEIN SPT21"/>
    <property type="match status" value="1"/>
</dbReference>
<dbReference type="GO" id="GO:0030466">
    <property type="term" value="P:silent mating-type cassette heterochromatin formation"/>
    <property type="evidence" value="ECO:0007669"/>
    <property type="project" value="TreeGrafter"/>
</dbReference>
<dbReference type="GeneID" id="77729892"/>
<feature type="region of interest" description="Disordered" evidence="2">
    <location>
        <begin position="521"/>
        <end position="589"/>
    </location>
</feature>
<feature type="compositionally biased region" description="Polar residues" evidence="2">
    <location>
        <begin position="529"/>
        <end position="541"/>
    </location>
</feature>
<evidence type="ECO:0000256" key="1">
    <source>
        <dbReference type="PROSITE-ProRule" id="PRU00094"/>
    </source>
</evidence>
<dbReference type="GO" id="GO:0006357">
    <property type="term" value="P:regulation of transcription by RNA polymerase II"/>
    <property type="evidence" value="ECO:0007669"/>
    <property type="project" value="TreeGrafter"/>
</dbReference>
<feature type="domain" description="GATA-type" evidence="3">
    <location>
        <begin position="409"/>
        <end position="469"/>
    </location>
</feature>
<dbReference type="PANTHER" id="PTHR39147">
    <property type="entry name" value="PROTEIN SPT21"/>
    <property type="match status" value="1"/>
</dbReference>
<dbReference type="Pfam" id="PF00320">
    <property type="entry name" value="GATA"/>
    <property type="match status" value="1"/>
</dbReference>
<feature type="region of interest" description="Disordered" evidence="2">
    <location>
        <begin position="658"/>
        <end position="722"/>
    </location>
</feature>
<reference evidence="4" key="1">
    <citation type="journal article" date="2022" name="G3 (Bethesda)">
        <title>High quality genome of the basidiomycete yeast Dioszegia hungarica PDD-24b-2 isolated from cloud water.</title>
        <authorList>
            <person name="Jarrige D."/>
            <person name="Haridas S."/>
            <person name="Bleykasten-Grosshans C."/>
            <person name="Joly M."/>
            <person name="Nadalig T."/>
            <person name="Sancelme M."/>
            <person name="Vuilleumier S."/>
            <person name="Grigoriev I.V."/>
            <person name="Amato P."/>
            <person name="Bringel F."/>
        </authorList>
    </citation>
    <scope>NUCLEOTIDE SEQUENCE</scope>
    <source>
        <strain evidence="4">PDD-24b-2</strain>
    </source>
</reference>
<gene>
    <name evidence="4" type="ORF">MKK02DRAFT_39617</name>
</gene>
<feature type="region of interest" description="Disordered" evidence="2">
    <location>
        <begin position="107"/>
        <end position="132"/>
    </location>
</feature>
<proteinExistence type="predicted"/>
<dbReference type="InterPro" id="IPR013088">
    <property type="entry name" value="Znf_NHR/GATA"/>
</dbReference>
<keyword evidence="1" id="KW-0862">Zinc</keyword>
<feature type="region of interest" description="Disordered" evidence="2">
    <location>
        <begin position="490"/>
        <end position="509"/>
    </location>
</feature>
<feature type="region of interest" description="Disordered" evidence="2">
    <location>
        <begin position="243"/>
        <end position="314"/>
    </location>
</feature>
<dbReference type="RefSeq" id="XP_052949096.1">
    <property type="nucleotide sequence ID" value="XM_053090687.1"/>
</dbReference>
<feature type="compositionally biased region" description="Low complexity" evidence="2">
    <location>
        <begin position="274"/>
        <end position="299"/>
    </location>
</feature>
<dbReference type="Gene3D" id="3.30.50.10">
    <property type="entry name" value="Erythroid Transcription Factor GATA-1, subunit A"/>
    <property type="match status" value="1"/>
</dbReference>
<keyword evidence="1" id="KW-0479">Metal-binding</keyword>
<feature type="compositionally biased region" description="Low complexity" evidence="2">
    <location>
        <begin position="542"/>
        <end position="562"/>
    </location>
</feature>
<dbReference type="SUPFAM" id="SSF57716">
    <property type="entry name" value="Glucocorticoid receptor-like (DNA-binding domain)"/>
    <property type="match status" value="1"/>
</dbReference>
<dbReference type="InterPro" id="IPR042403">
    <property type="entry name" value="Spt21/Ams2"/>
</dbReference>
<keyword evidence="1" id="KW-0863">Zinc-finger</keyword>
<protein>
    <recommendedName>
        <fullName evidence="3">GATA-type domain-containing protein</fullName>
    </recommendedName>
</protein>
<evidence type="ECO:0000313" key="5">
    <source>
        <dbReference type="Proteomes" id="UP001164286"/>
    </source>
</evidence>
<organism evidence="4 5">
    <name type="scientific">Dioszegia hungarica</name>
    <dbReference type="NCBI Taxonomy" id="4972"/>
    <lineage>
        <taxon>Eukaryota</taxon>
        <taxon>Fungi</taxon>
        <taxon>Dikarya</taxon>
        <taxon>Basidiomycota</taxon>
        <taxon>Agaricomycotina</taxon>
        <taxon>Tremellomycetes</taxon>
        <taxon>Tremellales</taxon>
        <taxon>Bulleribasidiaceae</taxon>
        <taxon>Dioszegia</taxon>
    </lineage>
</organism>
<feature type="compositionally biased region" description="Polar residues" evidence="2">
    <location>
        <begin position="701"/>
        <end position="717"/>
    </location>
</feature>
<dbReference type="Proteomes" id="UP001164286">
    <property type="component" value="Unassembled WGS sequence"/>
</dbReference>
<dbReference type="SMART" id="SM00401">
    <property type="entry name" value="ZnF_GATA"/>
    <property type="match status" value="1"/>
</dbReference>
<keyword evidence="5" id="KW-1185">Reference proteome</keyword>
<evidence type="ECO:0000256" key="2">
    <source>
        <dbReference type="SAM" id="MobiDB-lite"/>
    </source>
</evidence>
<dbReference type="EMBL" id="JAKWFO010000001">
    <property type="protein sequence ID" value="KAI9639319.1"/>
    <property type="molecule type" value="Genomic_DNA"/>
</dbReference>
<dbReference type="GO" id="GO:0008270">
    <property type="term" value="F:zinc ion binding"/>
    <property type="evidence" value="ECO:0007669"/>
    <property type="project" value="UniProtKB-KW"/>
</dbReference>
<comment type="caution">
    <text evidence="4">The sequence shown here is derived from an EMBL/GenBank/DDBJ whole genome shotgun (WGS) entry which is preliminary data.</text>
</comment>
<feature type="compositionally biased region" description="Basic residues" evidence="2">
    <location>
        <begin position="673"/>
        <end position="688"/>
    </location>
</feature>
<evidence type="ECO:0000313" key="4">
    <source>
        <dbReference type="EMBL" id="KAI9639319.1"/>
    </source>
</evidence>
<dbReference type="InterPro" id="IPR000679">
    <property type="entry name" value="Znf_GATA"/>
</dbReference>
<feature type="compositionally biased region" description="Polar residues" evidence="2">
    <location>
        <begin position="566"/>
        <end position="580"/>
    </location>
</feature>
<sequence length="921" mass="97186">MVNIPSSNKIHALPVLVNYHLPSSSSCFTALFPAPQQVYVHVKAASKVKDGEDETWGSIPLKAVVQGVMLASPELHPFDSSTPDRSLYVLDARETFLRRQRNANIPLHLRSDRASSPACGSSPPPPGSASAEVWSGKGLVSWALAEPGQGKNLITGRLIQSMEFAAVGAAQVEGMDALEALMIADGEGCWGLEVNISMRPQGGPMTGPLGGQGARAGTPVPMGNRGDREASVLSEVPFQVKREMTPSQTVQPTLVRASTSTRILSRPTVPHTHSAPAQPSSTPAASSSSRKTRVASSSGSKKRKATAADDRALANISTNSSADSIHRAVRDDSHDPKFMIPSIPAAIYNNPSSLTKDQVNRLLASPAFLDLLEKTAGQPIVDAATKKEQQIATATAAKRVKHDHGDECGTGENKCYNCGRTKSSVWRSRTMEDGSAVRVCNACGLYWNQRKEMRPPALWSAVDDDVTERPRSTNPKPIIPRNPPIHLTARAAAAAGKGKAGSASSSTATFKRTLSAVVEEDAKRIASRRPSSTTPAVRSNLNPARNAPAPAPATSPAQSTRAKTMRNASWKNPQGNQVASSPGGWVNPDARAVTASEAFEPVASSAAQPASGSRGFNTQSGIQSLQLPQSEDQFQIAGNWDTDHSTLFDFEAFEQRNDKAEGSHHGHQQPLRRSPRKHIPRSHGHGHGHAPSDTDPLSGFYPTSTAPGPSSPRSNFDFSALPPSSPPFIPGAANYHVLGPHANAQGGGIASLLMSSPDFSPSSLFGPSPTDSNGVPVRLTPEKNKSGLRNSFTPIQEGREGSDSAAASESGVGVVGLGVGMEGLDAPFSFGADTQQVPEGEVSMEDITKALNESGMDQAAWDELYAMMNEVIPQEGEVFGMPPLQPLEGQGQAQKGQVGGGDGLDLGAGEDWAALFNFSQE</sequence>
<feature type="region of interest" description="Disordered" evidence="2">
    <location>
        <begin position="762"/>
        <end position="808"/>
    </location>
</feature>